<dbReference type="EMBL" id="FOAF01000001">
    <property type="protein sequence ID" value="SEK70419.1"/>
    <property type="molecule type" value="Genomic_DNA"/>
</dbReference>
<dbReference type="Proteomes" id="UP000199421">
    <property type="component" value="Unassembled WGS sequence"/>
</dbReference>
<organism evidence="1 2">
    <name type="scientific">Olivibacter domesticus</name>
    <name type="common">Pseudosphingobacterium domesticum</name>
    <dbReference type="NCBI Taxonomy" id="407022"/>
    <lineage>
        <taxon>Bacteria</taxon>
        <taxon>Pseudomonadati</taxon>
        <taxon>Bacteroidota</taxon>
        <taxon>Sphingobacteriia</taxon>
        <taxon>Sphingobacteriales</taxon>
        <taxon>Sphingobacteriaceae</taxon>
        <taxon>Olivibacter</taxon>
    </lineage>
</organism>
<dbReference type="AlphaFoldDB" id="A0A1H7J6Q8"/>
<gene>
    <name evidence="1" type="ORF">SAMN05661044_00937</name>
</gene>
<evidence type="ECO:0000313" key="1">
    <source>
        <dbReference type="EMBL" id="SEK70419.1"/>
    </source>
</evidence>
<protein>
    <submittedName>
        <fullName evidence="1">Uncharacterized protein</fullName>
    </submittedName>
</protein>
<reference evidence="2" key="1">
    <citation type="submission" date="2016-10" db="EMBL/GenBank/DDBJ databases">
        <authorList>
            <person name="Varghese N."/>
            <person name="Submissions S."/>
        </authorList>
    </citation>
    <scope>NUCLEOTIDE SEQUENCE [LARGE SCALE GENOMIC DNA]</scope>
    <source>
        <strain evidence="2">DSM 18733</strain>
    </source>
</reference>
<proteinExistence type="predicted"/>
<evidence type="ECO:0000313" key="2">
    <source>
        <dbReference type="Proteomes" id="UP000199421"/>
    </source>
</evidence>
<dbReference type="STRING" id="407022.SAMN05661044_00937"/>
<sequence>MYKEAVRDLSDDLFYFYSCYSSRGLTRASNALPCLPLGIKFFCLKTYVAYVDGHHLGIVVA</sequence>
<keyword evidence="2" id="KW-1185">Reference proteome</keyword>
<name>A0A1H7J6Q8_OLID1</name>
<accession>A0A1H7J6Q8</accession>